<feature type="transmembrane region" description="Helical" evidence="10">
    <location>
        <begin position="336"/>
        <end position="355"/>
    </location>
</feature>
<dbReference type="SUPFAM" id="SSF81324">
    <property type="entry name" value="Voltage-gated potassium channels"/>
    <property type="match status" value="2"/>
</dbReference>
<gene>
    <name evidence="12" type="ORF">M513_09374</name>
</gene>
<dbReference type="Pfam" id="PF07885">
    <property type="entry name" value="Ion_trans_2"/>
    <property type="match status" value="2"/>
</dbReference>
<dbReference type="Proteomes" id="UP000030764">
    <property type="component" value="Unassembled WGS sequence"/>
</dbReference>
<evidence type="ECO:0000256" key="2">
    <source>
        <dbReference type="ARBA" id="ARBA00022448"/>
    </source>
</evidence>
<evidence type="ECO:0000256" key="1">
    <source>
        <dbReference type="ARBA" id="ARBA00004141"/>
    </source>
</evidence>
<feature type="transmembrane region" description="Helical" evidence="10">
    <location>
        <begin position="247"/>
        <end position="264"/>
    </location>
</feature>
<feature type="transmembrane region" description="Helical" evidence="10">
    <location>
        <begin position="222"/>
        <end position="240"/>
    </location>
</feature>
<evidence type="ECO:0000313" key="12">
    <source>
        <dbReference type="EMBL" id="KFD49779.1"/>
    </source>
</evidence>
<dbReference type="GO" id="GO:0015271">
    <property type="term" value="F:outward rectifier potassium channel activity"/>
    <property type="evidence" value="ECO:0007669"/>
    <property type="project" value="TreeGrafter"/>
</dbReference>
<keyword evidence="5 8" id="KW-0406">Ion transport</keyword>
<dbReference type="GO" id="GO:0030322">
    <property type="term" value="P:stabilization of membrane potential"/>
    <property type="evidence" value="ECO:0007669"/>
    <property type="project" value="TreeGrafter"/>
</dbReference>
<keyword evidence="2 8" id="KW-0813">Transport</keyword>
<sequence>MSELEQVHYYHCAELSDRYALFEEKDYQDPAMSVIFMRKTPGGLRQSLASIRSSTLVTIPDEPRGSESDSVEERARSSLTSFQEDRLRSGASSVTKDSTSITASRADVNLKFSKLFEHFKSMYRKLGLNHFIPVVMLLLYSVAGASILLLIEGPYEEQVRRNEKNHSENVRNHAVERLGQILKDKELSLETKLYASRDLIIWYEEKLGIQKTVLLRWDMWSALFYVGTIFTTIGYGNIYARSTGGRILSVIYALIGVPLALTILNDMGNVLSRRINQFWTWMKRHGRKQSTLSHYHQECEQVEEEVPLCVALLLTVVWMLFCAGLFCAWESQWSYLTALYFFFISLSTIGLGDVTPNCPRLMVINFGLVMIGLSLVSMTINVCQRHIELFLFRMANQMQDTYARALESGTSPDHAALLAQVWSKQPWYIRYIAPTILGQSSKQKLVQTAQEVVSRPPTQCGTQTELRRPLSRHSVAVDAPPKCTRSSYTQTIWKSKDNACQVCPETASTSAQVSASVESLMASFRETEMQTSTFATVTRDMAVQIEAEQQAVLTQTDAQVEFRDTEVQTDSSYVRKAKWLSDLSHVRARNLGIMAVPISRIQSHR</sequence>
<feature type="region of interest" description="Disordered" evidence="9">
    <location>
        <begin position="59"/>
        <end position="79"/>
    </location>
</feature>
<comment type="similarity">
    <text evidence="8">Belongs to the two pore domain potassium channel (TC 1.A.1.8) family.</text>
</comment>
<comment type="subcellular location">
    <subcellularLocation>
        <location evidence="1">Membrane</location>
        <topology evidence="1">Multi-pass membrane protein</topology>
    </subcellularLocation>
</comment>
<dbReference type="PANTHER" id="PTHR11003:SF86">
    <property type="entry name" value="POTASSIUM CHANNEL DOMAIN-CONTAINING PROTEIN"/>
    <property type="match status" value="1"/>
</dbReference>
<name>A0A085LXT3_9BILA</name>
<feature type="domain" description="Potassium channel" evidence="11">
    <location>
        <begin position="214"/>
        <end position="272"/>
    </location>
</feature>
<evidence type="ECO:0000256" key="8">
    <source>
        <dbReference type="RuleBase" id="RU003857"/>
    </source>
</evidence>
<accession>A0A085LXT3</accession>
<evidence type="ECO:0000256" key="10">
    <source>
        <dbReference type="SAM" id="Phobius"/>
    </source>
</evidence>
<keyword evidence="13" id="KW-1185">Reference proteome</keyword>
<dbReference type="PANTHER" id="PTHR11003">
    <property type="entry name" value="POTASSIUM CHANNEL, SUBFAMILY K"/>
    <property type="match status" value="1"/>
</dbReference>
<keyword evidence="3 8" id="KW-0812">Transmembrane</keyword>
<dbReference type="GO" id="GO:0005886">
    <property type="term" value="C:plasma membrane"/>
    <property type="evidence" value="ECO:0007669"/>
    <property type="project" value="TreeGrafter"/>
</dbReference>
<evidence type="ECO:0000259" key="11">
    <source>
        <dbReference type="Pfam" id="PF07885"/>
    </source>
</evidence>
<evidence type="ECO:0000256" key="9">
    <source>
        <dbReference type="SAM" id="MobiDB-lite"/>
    </source>
</evidence>
<dbReference type="Gene3D" id="1.10.287.70">
    <property type="match status" value="1"/>
</dbReference>
<keyword evidence="6 10" id="KW-0472">Membrane</keyword>
<dbReference type="EMBL" id="KL363264">
    <property type="protein sequence ID" value="KFD49779.1"/>
    <property type="molecule type" value="Genomic_DNA"/>
</dbReference>
<dbReference type="AlphaFoldDB" id="A0A085LXT3"/>
<dbReference type="InterPro" id="IPR003280">
    <property type="entry name" value="2pore_dom_K_chnl"/>
</dbReference>
<evidence type="ECO:0000313" key="13">
    <source>
        <dbReference type="Proteomes" id="UP000030764"/>
    </source>
</evidence>
<proteinExistence type="inferred from homology"/>
<evidence type="ECO:0000256" key="3">
    <source>
        <dbReference type="ARBA" id="ARBA00022692"/>
    </source>
</evidence>
<keyword evidence="4 10" id="KW-1133">Transmembrane helix</keyword>
<evidence type="ECO:0000256" key="4">
    <source>
        <dbReference type="ARBA" id="ARBA00022989"/>
    </source>
</evidence>
<feature type="transmembrane region" description="Helical" evidence="10">
    <location>
        <begin position="361"/>
        <end position="383"/>
    </location>
</feature>
<reference evidence="12 13" key="1">
    <citation type="journal article" date="2014" name="Nat. Genet.">
        <title>Genome and transcriptome of the porcine whipworm Trichuris suis.</title>
        <authorList>
            <person name="Jex A.R."/>
            <person name="Nejsum P."/>
            <person name="Schwarz E.M."/>
            <person name="Hu L."/>
            <person name="Young N.D."/>
            <person name="Hall R.S."/>
            <person name="Korhonen P.K."/>
            <person name="Liao S."/>
            <person name="Thamsborg S."/>
            <person name="Xia J."/>
            <person name="Xu P."/>
            <person name="Wang S."/>
            <person name="Scheerlinck J.P."/>
            <person name="Hofmann A."/>
            <person name="Sternberg P.W."/>
            <person name="Wang J."/>
            <person name="Gasser R.B."/>
        </authorList>
    </citation>
    <scope>NUCLEOTIDE SEQUENCE [LARGE SCALE GENOMIC DNA]</scope>
    <source>
        <strain evidence="12">DCEP-RM93M</strain>
    </source>
</reference>
<evidence type="ECO:0000256" key="6">
    <source>
        <dbReference type="ARBA" id="ARBA00023136"/>
    </source>
</evidence>
<dbReference type="GO" id="GO:0022841">
    <property type="term" value="F:potassium ion leak channel activity"/>
    <property type="evidence" value="ECO:0007669"/>
    <property type="project" value="TreeGrafter"/>
</dbReference>
<feature type="transmembrane region" description="Helical" evidence="10">
    <location>
        <begin position="130"/>
        <end position="151"/>
    </location>
</feature>
<dbReference type="PRINTS" id="PR01333">
    <property type="entry name" value="2POREKCHANEL"/>
</dbReference>
<protein>
    <recommendedName>
        <fullName evidence="11">Potassium channel domain-containing protein</fullName>
    </recommendedName>
</protein>
<feature type="transmembrane region" description="Helical" evidence="10">
    <location>
        <begin position="310"/>
        <end position="329"/>
    </location>
</feature>
<evidence type="ECO:0000256" key="5">
    <source>
        <dbReference type="ARBA" id="ARBA00023065"/>
    </source>
</evidence>
<organism evidence="12 13">
    <name type="scientific">Trichuris suis</name>
    <name type="common">pig whipworm</name>
    <dbReference type="NCBI Taxonomy" id="68888"/>
    <lineage>
        <taxon>Eukaryota</taxon>
        <taxon>Metazoa</taxon>
        <taxon>Ecdysozoa</taxon>
        <taxon>Nematoda</taxon>
        <taxon>Enoplea</taxon>
        <taxon>Dorylaimia</taxon>
        <taxon>Trichinellida</taxon>
        <taxon>Trichuridae</taxon>
        <taxon>Trichuris</taxon>
    </lineage>
</organism>
<feature type="compositionally biased region" description="Basic and acidic residues" evidence="9">
    <location>
        <begin position="61"/>
        <end position="76"/>
    </location>
</feature>
<keyword evidence="7 8" id="KW-0407">Ion channel</keyword>
<evidence type="ECO:0000256" key="7">
    <source>
        <dbReference type="ARBA" id="ARBA00023303"/>
    </source>
</evidence>
<dbReference type="InterPro" id="IPR013099">
    <property type="entry name" value="K_chnl_dom"/>
</dbReference>
<feature type="domain" description="Potassium channel" evidence="11">
    <location>
        <begin position="314"/>
        <end position="385"/>
    </location>
</feature>